<dbReference type="OrthoDB" id="294251at2759"/>
<protein>
    <submittedName>
        <fullName evidence="2">Uncharacterized protein</fullName>
    </submittedName>
</protein>
<evidence type="ECO:0000313" key="2">
    <source>
        <dbReference type="EMBL" id="CAH1396412.1"/>
    </source>
</evidence>
<organism evidence="2 3">
    <name type="scientific">Nezara viridula</name>
    <name type="common">Southern green stink bug</name>
    <name type="synonym">Cimex viridulus</name>
    <dbReference type="NCBI Taxonomy" id="85310"/>
    <lineage>
        <taxon>Eukaryota</taxon>
        <taxon>Metazoa</taxon>
        <taxon>Ecdysozoa</taxon>
        <taxon>Arthropoda</taxon>
        <taxon>Hexapoda</taxon>
        <taxon>Insecta</taxon>
        <taxon>Pterygota</taxon>
        <taxon>Neoptera</taxon>
        <taxon>Paraneoptera</taxon>
        <taxon>Hemiptera</taxon>
        <taxon>Heteroptera</taxon>
        <taxon>Panheteroptera</taxon>
        <taxon>Pentatomomorpha</taxon>
        <taxon>Pentatomoidea</taxon>
        <taxon>Pentatomidae</taxon>
        <taxon>Pentatominae</taxon>
        <taxon>Nezara</taxon>
    </lineage>
</organism>
<reference evidence="2" key="1">
    <citation type="submission" date="2022-01" db="EMBL/GenBank/DDBJ databases">
        <authorList>
            <person name="King R."/>
        </authorList>
    </citation>
    <scope>NUCLEOTIDE SEQUENCE</scope>
</reference>
<feature type="compositionally biased region" description="Basic and acidic residues" evidence="1">
    <location>
        <begin position="116"/>
        <end position="128"/>
    </location>
</feature>
<dbReference type="Proteomes" id="UP001152798">
    <property type="component" value="Chromosome 3"/>
</dbReference>
<dbReference type="EMBL" id="OV725079">
    <property type="protein sequence ID" value="CAH1396412.1"/>
    <property type="molecule type" value="Genomic_DNA"/>
</dbReference>
<feature type="region of interest" description="Disordered" evidence="1">
    <location>
        <begin position="1"/>
        <end position="36"/>
    </location>
</feature>
<sequence>MKTVSSVKDRNGIDVKYSPVDGEFTQSNSSETLPAQGLNESDNLIICDSQLASSFQEVKISKTRLKPGHYLQKVFLHKLKSQSVPSLDKGKINNGVGDNNEPVKEINNGKLLSSTENEKSNEESVDREANDSWYRTWPDCGIDKVRNGIVLDNNVSKDNILTDGASDQVTVKCRSAVTSHNVCDNVVKKNGAIPIDNLLENLPIAYSPITKQIHLINSVDNCDYIKRTPVDKLDEMLAQVVMGYAQFALSKAWHVFNQSSQEKTALDMMCHCRVG</sequence>
<dbReference type="AlphaFoldDB" id="A0A9P0H6M4"/>
<gene>
    <name evidence="2" type="ORF">NEZAVI_LOCUS6487</name>
</gene>
<keyword evidence="3" id="KW-1185">Reference proteome</keyword>
<evidence type="ECO:0000313" key="3">
    <source>
        <dbReference type="Proteomes" id="UP001152798"/>
    </source>
</evidence>
<feature type="region of interest" description="Disordered" evidence="1">
    <location>
        <begin position="91"/>
        <end position="128"/>
    </location>
</feature>
<name>A0A9P0H6M4_NEZVI</name>
<accession>A0A9P0H6M4</accession>
<evidence type="ECO:0000256" key="1">
    <source>
        <dbReference type="SAM" id="MobiDB-lite"/>
    </source>
</evidence>
<proteinExistence type="predicted"/>
<feature type="compositionally biased region" description="Polar residues" evidence="1">
    <location>
        <begin position="24"/>
        <end position="36"/>
    </location>
</feature>